<dbReference type="Pfam" id="PF05170">
    <property type="entry name" value="AsmA"/>
    <property type="match status" value="1"/>
</dbReference>
<dbReference type="OrthoDB" id="9766390at2"/>
<dbReference type="GO" id="GO:0005886">
    <property type="term" value="C:plasma membrane"/>
    <property type="evidence" value="ECO:0007669"/>
    <property type="project" value="TreeGrafter"/>
</dbReference>
<feature type="domain" description="AsmA" evidence="2">
    <location>
        <begin position="1"/>
        <end position="625"/>
    </location>
</feature>
<feature type="region of interest" description="Disordered" evidence="1">
    <location>
        <begin position="122"/>
        <end position="163"/>
    </location>
</feature>
<comment type="caution">
    <text evidence="3">The sequence shown here is derived from an EMBL/GenBank/DDBJ whole genome shotgun (WGS) entry which is preliminary data.</text>
</comment>
<dbReference type="EMBL" id="RBRE01000083">
    <property type="protein sequence ID" value="RMQ42187.1"/>
    <property type="molecule type" value="Genomic_DNA"/>
</dbReference>
<dbReference type="RefSeq" id="WP_122317741.1">
    <property type="nucleotide sequence ID" value="NZ_RBRE01000083.1"/>
</dbReference>
<evidence type="ECO:0000313" key="4">
    <source>
        <dbReference type="Proteomes" id="UP000277236"/>
    </source>
</evidence>
<protein>
    <submittedName>
        <fullName evidence="3">AsmA protein</fullName>
    </submittedName>
</protein>
<dbReference type="AlphaFoldDB" id="A0A3M4LL72"/>
<dbReference type="InterPro" id="IPR052894">
    <property type="entry name" value="AsmA-related"/>
</dbReference>
<feature type="compositionally biased region" description="Low complexity" evidence="1">
    <location>
        <begin position="134"/>
        <end position="152"/>
    </location>
</feature>
<dbReference type="Proteomes" id="UP000277236">
    <property type="component" value="Unassembled WGS sequence"/>
</dbReference>
<feature type="compositionally biased region" description="Basic and acidic residues" evidence="1">
    <location>
        <begin position="122"/>
        <end position="132"/>
    </location>
</feature>
<accession>A0A3M4LL72</accession>
<dbReference type="InterPro" id="IPR007844">
    <property type="entry name" value="AsmA"/>
</dbReference>
<feature type="compositionally biased region" description="Basic and acidic residues" evidence="1">
    <location>
        <begin position="395"/>
        <end position="406"/>
    </location>
</feature>
<sequence>MKAFGKILGLFILGLLLIIVALGFALTHLFDPNDYKDEIRQLARDKANVELTLNGDIGWSLFPWLGLELHDASVATLNAPTAPFADLQMLGLSVRVLPLLRREVQMSDVRVEGLNLRLNRDENGHGNWEDIGKPATAATSTTEPPAATTPAPQADKPEKSSRPIKLDIDSLTVNNARVEYSDARKGQTFTAESIQLSTGAVREASDIPIKLTAFLSTNQPVVRVRTELVGDLRLDRALKRYQFEDMRLSGEAAGQPLQGKTVTFSAQGQLLVDLAANIAEWNSLKISANQLRALGELRARDLDKTPQISGGLSIAQLDVRSFFDNIGHPLPAMAEGALSKVEMVSRISGTPNSVAFDELTLKLDESTFTGRVAIEDFAKQALRLQLKADTFNADRYRPAESEESKGAKAARQSEVQSGEAAAVAGTTPLPDQPTKAAWSTAKLLPLERLRTLDVQADLSFGKLTLDKLPIDNAVLTTQAQNGVISVSSLRGDLYNGNFEIKGNLDARPEIPLASIQTKITRVPIERLLQSQGQNPPVKGLMTLNSDLTGKGNSEKALVDSLNGTASFVLNNGVLVNANLEQQLCQGISTLNRKTLSGEPRGKDTPFQQLNGNLTVRNGVASNPDLKARIPGLTVNGNGDIDLRVLGMNYRLGIVIEGDKSDMPDPACEINPRYVGIEWPIQCRGPLELGAKACRLDKEGIGQIAAKLAGDRISEKLDEKLDEKLGDKVSPELKDALKNLFKR</sequence>
<dbReference type="GO" id="GO:0090313">
    <property type="term" value="P:regulation of protein targeting to membrane"/>
    <property type="evidence" value="ECO:0007669"/>
    <property type="project" value="TreeGrafter"/>
</dbReference>
<dbReference type="PANTHER" id="PTHR30441">
    <property type="entry name" value="DUF748 DOMAIN-CONTAINING PROTEIN"/>
    <property type="match status" value="1"/>
</dbReference>
<evidence type="ECO:0000313" key="3">
    <source>
        <dbReference type="EMBL" id="RMQ42187.1"/>
    </source>
</evidence>
<name>A0A3M4LL72_PSECI</name>
<gene>
    <name evidence="3" type="ORF">ALQ04_01121</name>
</gene>
<proteinExistence type="predicted"/>
<evidence type="ECO:0000256" key="1">
    <source>
        <dbReference type="SAM" id="MobiDB-lite"/>
    </source>
</evidence>
<reference evidence="3 4" key="1">
    <citation type="submission" date="2018-08" db="EMBL/GenBank/DDBJ databases">
        <title>Recombination of ecologically and evolutionarily significant loci maintains genetic cohesion in the Pseudomonas syringae species complex.</title>
        <authorList>
            <person name="Dillon M."/>
            <person name="Thakur S."/>
            <person name="Almeida R.N.D."/>
            <person name="Weir B.S."/>
            <person name="Guttman D.S."/>
        </authorList>
    </citation>
    <scope>NUCLEOTIDE SEQUENCE [LARGE SCALE GENOMIC DNA]</scope>
    <source>
        <strain evidence="3 4">ICMP 3353</strain>
    </source>
</reference>
<feature type="region of interest" description="Disordered" evidence="1">
    <location>
        <begin position="395"/>
        <end position="435"/>
    </location>
</feature>
<evidence type="ECO:0000259" key="2">
    <source>
        <dbReference type="Pfam" id="PF05170"/>
    </source>
</evidence>
<dbReference type="PANTHER" id="PTHR30441:SF4">
    <property type="entry name" value="PROTEIN ASMA"/>
    <property type="match status" value="1"/>
</dbReference>
<organism evidence="3 4">
    <name type="scientific">Pseudomonas cichorii</name>
    <dbReference type="NCBI Taxonomy" id="36746"/>
    <lineage>
        <taxon>Bacteria</taxon>
        <taxon>Pseudomonadati</taxon>
        <taxon>Pseudomonadota</taxon>
        <taxon>Gammaproteobacteria</taxon>
        <taxon>Pseudomonadales</taxon>
        <taxon>Pseudomonadaceae</taxon>
        <taxon>Pseudomonas</taxon>
    </lineage>
</organism>